<reference evidence="2 3" key="1">
    <citation type="journal article" date="2004" name="Science">
        <title>The genome of the diatom Thalassiosira pseudonana: ecology, evolution, and metabolism.</title>
        <authorList>
            <person name="Armbrust E.V."/>
            <person name="Berges J.A."/>
            <person name="Bowler C."/>
            <person name="Green B.R."/>
            <person name="Martinez D."/>
            <person name="Putnam N.H."/>
            <person name="Zhou S."/>
            <person name="Allen A.E."/>
            <person name="Apt K.E."/>
            <person name="Bechner M."/>
            <person name="Brzezinski M.A."/>
            <person name="Chaal B.K."/>
            <person name="Chiovitti A."/>
            <person name="Davis A.K."/>
            <person name="Demarest M.S."/>
            <person name="Detter J.C."/>
            <person name="Glavina T."/>
            <person name="Goodstein D."/>
            <person name="Hadi M.Z."/>
            <person name="Hellsten U."/>
            <person name="Hildebrand M."/>
            <person name="Jenkins B.D."/>
            <person name="Jurka J."/>
            <person name="Kapitonov V.V."/>
            <person name="Kroger N."/>
            <person name="Lau W.W."/>
            <person name="Lane T.W."/>
            <person name="Larimer F.W."/>
            <person name="Lippmeier J.C."/>
            <person name="Lucas S."/>
            <person name="Medina M."/>
            <person name="Montsant A."/>
            <person name="Obornik M."/>
            <person name="Parker M.S."/>
            <person name="Palenik B."/>
            <person name="Pazour G.J."/>
            <person name="Richardson P.M."/>
            <person name="Rynearson T.A."/>
            <person name="Saito M.A."/>
            <person name="Schwartz D.C."/>
            <person name="Thamatrakoln K."/>
            <person name="Valentin K."/>
            <person name="Vardi A."/>
            <person name="Wilkerson F.P."/>
            <person name="Rokhsar D.S."/>
        </authorList>
    </citation>
    <scope>NUCLEOTIDE SEQUENCE [LARGE SCALE GENOMIC DNA]</scope>
    <source>
        <strain evidence="2 3">CCMP1335</strain>
    </source>
</reference>
<feature type="compositionally biased region" description="Basic and acidic residues" evidence="1">
    <location>
        <begin position="85"/>
        <end position="95"/>
    </location>
</feature>
<dbReference type="Proteomes" id="UP000001449">
    <property type="component" value="Chromosome 9"/>
</dbReference>
<dbReference type="KEGG" id="tps:THAPSDRAFT_23993"/>
<dbReference type="EMBL" id="CM000645">
    <property type="protein sequence ID" value="EED90245.1"/>
    <property type="molecule type" value="Genomic_DNA"/>
</dbReference>
<keyword evidence="3" id="KW-1185">Reference proteome</keyword>
<feature type="region of interest" description="Disordered" evidence="1">
    <location>
        <begin position="85"/>
        <end position="117"/>
    </location>
</feature>
<evidence type="ECO:0000313" key="2">
    <source>
        <dbReference type="EMBL" id="EED90245.1"/>
    </source>
</evidence>
<dbReference type="GeneID" id="7453039"/>
<dbReference type="InParanoid" id="B8C890"/>
<dbReference type="HOGENOM" id="CLU_1201963_0_0_1"/>
<dbReference type="RefSeq" id="XP_002292270.1">
    <property type="nucleotide sequence ID" value="XM_002292234.1"/>
</dbReference>
<reference evidence="2 3" key="2">
    <citation type="journal article" date="2008" name="Nature">
        <title>The Phaeodactylum genome reveals the evolutionary history of diatom genomes.</title>
        <authorList>
            <person name="Bowler C."/>
            <person name="Allen A.E."/>
            <person name="Badger J.H."/>
            <person name="Grimwood J."/>
            <person name="Jabbari K."/>
            <person name="Kuo A."/>
            <person name="Maheswari U."/>
            <person name="Martens C."/>
            <person name="Maumus F."/>
            <person name="Otillar R.P."/>
            <person name="Rayko E."/>
            <person name="Salamov A."/>
            <person name="Vandepoele K."/>
            <person name="Beszteri B."/>
            <person name="Gruber A."/>
            <person name="Heijde M."/>
            <person name="Katinka M."/>
            <person name="Mock T."/>
            <person name="Valentin K."/>
            <person name="Verret F."/>
            <person name="Berges J.A."/>
            <person name="Brownlee C."/>
            <person name="Cadoret J.P."/>
            <person name="Chiovitti A."/>
            <person name="Choi C.J."/>
            <person name="Coesel S."/>
            <person name="De Martino A."/>
            <person name="Detter J.C."/>
            <person name="Durkin C."/>
            <person name="Falciatore A."/>
            <person name="Fournet J."/>
            <person name="Haruta M."/>
            <person name="Huysman M.J."/>
            <person name="Jenkins B.D."/>
            <person name="Jiroutova K."/>
            <person name="Jorgensen R.E."/>
            <person name="Joubert Y."/>
            <person name="Kaplan A."/>
            <person name="Kroger N."/>
            <person name="Kroth P.G."/>
            <person name="La Roche J."/>
            <person name="Lindquist E."/>
            <person name="Lommer M."/>
            <person name="Martin-Jezequel V."/>
            <person name="Lopez P.J."/>
            <person name="Lucas S."/>
            <person name="Mangogna M."/>
            <person name="McGinnis K."/>
            <person name="Medlin L.K."/>
            <person name="Montsant A."/>
            <person name="Oudot-Le Secq M.P."/>
            <person name="Napoli C."/>
            <person name="Obornik M."/>
            <person name="Parker M.S."/>
            <person name="Petit J.L."/>
            <person name="Porcel B.M."/>
            <person name="Poulsen N."/>
            <person name="Robison M."/>
            <person name="Rychlewski L."/>
            <person name="Rynearson T.A."/>
            <person name="Schmutz J."/>
            <person name="Shapiro H."/>
            <person name="Siaut M."/>
            <person name="Stanley M."/>
            <person name="Sussman M.R."/>
            <person name="Taylor A.R."/>
            <person name="Vardi A."/>
            <person name="von Dassow P."/>
            <person name="Vyverman W."/>
            <person name="Willis A."/>
            <person name="Wyrwicz L.S."/>
            <person name="Rokhsar D.S."/>
            <person name="Weissenbach J."/>
            <person name="Armbrust E.V."/>
            <person name="Green B.R."/>
            <person name="Van de Peer Y."/>
            <person name="Grigoriev I.V."/>
        </authorList>
    </citation>
    <scope>NUCLEOTIDE SEQUENCE [LARGE SCALE GENOMIC DNA]</scope>
    <source>
        <strain evidence="2 3">CCMP1335</strain>
    </source>
</reference>
<dbReference type="AlphaFoldDB" id="B8C890"/>
<proteinExistence type="predicted"/>
<gene>
    <name evidence="2" type="ORF">THAPSDRAFT_23993</name>
</gene>
<accession>B8C890</accession>
<organism evidence="2 3">
    <name type="scientific">Thalassiosira pseudonana</name>
    <name type="common">Marine diatom</name>
    <name type="synonym">Cyclotella nana</name>
    <dbReference type="NCBI Taxonomy" id="35128"/>
    <lineage>
        <taxon>Eukaryota</taxon>
        <taxon>Sar</taxon>
        <taxon>Stramenopiles</taxon>
        <taxon>Ochrophyta</taxon>
        <taxon>Bacillariophyta</taxon>
        <taxon>Coscinodiscophyceae</taxon>
        <taxon>Thalassiosirophycidae</taxon>
        <taxon>Thalassiosirales</taxon>
        <taxon>Thalassiosiraceae</taxon>
        <taxon>Thalassiosira</taxon>
    </lineage>
</organism>
<evidence type="ECO:0000313" key="3">
    <source>
        <dbReference type="Proteomes" id="UP000001449"/>
    </source>
</evidence>
<dbReference type="PaxDb" id="35128-Thaps23993"/>
<protein>
    <submittedName>
        <fullName evidence="2">Uncharacterized protein</fullName>
    </submittedName>
</protein>
<evidence type="ECO:0000256" key="1">
    <source>
        <dbReference type="SAM" id="MobiDB-lite"/>
    </source>
</evidence>
<sequence length="231" mass="25483">MPSVAATYNHKRILSQFVAGNSSPRKKQRVRFADKLQVIGCSQREEDEQSALAMNNEEEEEEDVEFVLTIGEDGDIDFTITTKKDEEQQSHHPMEHLPPFDSPQPTLRPTSPLAESDCQLSQELYSSSADEDELCTIEEDKHTSSSTIDSKTEGSTTTATLKISLEACNRVTETEPMPLITPPASPRRVRTFSLGGVPEDVTICEWPCNLAVDNAITAALEDASLVLPFQG</sequence>
<name>B8C890_THAPS</name>